<evidence type="ECO:0000313" key="2">
    <source>
        <dbReference type="Proteomes" id="UP000018144"/>
    </source>
</evidence>
<dbReference type="CDD" id="cd02440">
    <property type="entry name" value="AdoMet_MTases"/>
    <property type="match status" value="1"/>
</dbReference>
<keyword evidence="2" id="KW-1185">Reference proteome</keyword>
<dbReference type="PANTHER" id="PTHR43591">
    <property type="entry name" value="METHYLTRANSFERASE"/>
    <property type="match status" value="1"/>
</dbReference>
<organism evidence="1 2">
    <name type="scientific">Pyronema omphalodes (strain CBS 100304)</name>
    <name type="common">Pyronema confluens</name>
    <dbReference type="NCBI Taxonomy" id="1076935"/>
    <lineage>
        <taxon>Eukaryota</taxon>
        <taxon>Fungi</taxon>
        <taxon>Dikarya</taxon>
        <taxon>Ascomycota</taxon>
        <taxon>Pezizomycotina</taxon>
        <taxon>Pezizomycetes</taxon>
        <taxon>Pezizales</taxon>
        <taxon>Pyronemataceae</taxon>
        <taxon>Pyronema</taxon>
    </lineage>
</organism>
<dbReference type="Pfam" id="PF13489">
    <property type="entry name" value="Methyltransf_23"/>
    <property type="match status" value="1"/>
</dbReference>
<dbReference type="eggNOG" id="ENOG502QSKG">
    <property type="taxonomic scope" value="Eukaryota"/>
</dbReference>
<dbReference type="Gene3D" id="3.40.50.150">
    <property type="entry name" value="Vaccinia Virus protein VP39"/>
    <property type="match status" value="1"/>
</dbReference>
<dbReference type="OMA" id="AIDCADI"/>
<reference evidence="1 2" key="1">
    <citation type="journal article" date="2013" name="PLoS Genet.">
        <title>The genome and development-dependent transcriptomes of Pyronema confluens: a window into fungal evolution.</title>
        <authorList>
            <person name="Traeger S."/>
            <person name="Altegoer F."/>
            <person name="Freitag M."/>
            <person name="Gabaldon T."/>
            <person name="Kempken F."/>
            <person name="Kumar A."/>
            <person name="Marcet-Houben M."/>
            <person name="Poggeler S."/>
            <person name="Stajich J.E."/>
            <person name="Nowrousian M."/>
        </authorList>
    </citation>
    <scope>NUCLEOTIDE SEQUENCE [LARGE SCALE GENOMIC DNA]</scope>
    <source>
        <strain evidence="2">CBS 100304</strain>
        <tissue evidence="1">Vegetative mycelium</tissue>
    </source>
</reference>
<dbReference type="GO" id="GO:0032259">
    <property type="term" value="P:methylation"/>
    <property type="evidence" value="ECO:0007669"/>
    <property type="project" value="UniProtKB-KW"/>
</dbReference>
<proteinExistence type="predicted"/>
<gene>
    <name evidence="1" type="ORF">PCON_08816</name>
</gene>
<dbReference type="GO" id="GO:0008168">
    <property type="term" value="F:methyltransferase activity"/>
    <property type="evidence" value="ECO:0007669"/>
    <property type="project" value="UniProtKB-KW"/>
</dbReference>
<evidence type="ECO:0000313" key="1">
    <source>
        <dbReference type="EMBL" id="CCX09223.1"/>
    </source>
</evidence>
<dbReference type="SUPFAM" id="SSF53335">
    <property type="entry name" value="S-adenosyl-L-methionine-dependent methyltransferases"/>
    <property type="match status" value="1"/>
</dbReference>
<dbReference type="AlphaFoldDB" id="U4L7R6"/>
<dbReference type="Proteomes" id="UP000018144">
    <property type="component" value="Unassembled WGS sequence"/>
</dbReference>
<dbReference type="OrthoDB" id="184880at2759"/>
<protein>
    <submittedName>
        <fullName evidence="1">Similar to Demethylmenaquinone methyltransferase acc. no. Q9RRT0</fullName>
    </submittedName>
</protein>
<dbReference type="EMBL" id="HF935444">
    <property type="protein sequence ID" value="CCX09223.1"/>
    <property type="molecule type" value="Genomic_DNA"/>
</dbReference>
<accession>U4L7R6</accession>
<dbReference type="PANTHER" id="PTHR43591:SF10">
    <property type="entry name" value="ABC TRANSMEMBRANE TYPE-1 DOMAIN-CONTAINING PROTEIN-RELATED"/>
    <property type="match status" value="1"/>
</dbReference>
<name>U4L7R6_PYROM</name>
<keyword evidence="1" id="KW-0489">Methyltransferase</keyword>
<keyword evidence="1" id="KW-0808">Transferase</keyword>
<sequence>MAEPNAPLMNDEIEIDPNMLKDLTAESYDSTGYNTETTSLASSICKYTFENGRRYHSYYGPNKSYLPTDETEQERLDMHHEILVQTLSGKLFLAPLDTPQRILDIGTGTGIWAIDCADIYPSAEVVGTDISPIQPGWVPPNVKFEVDDAEKDWTFQPDSFDYVHSRNLAQSIENWPKLLSQCYQVTKPGGYVELAELSLQLNSDDNTNGPALLKWMNLVQEACDKIGRPGVTEDILRSRLEDAGFVDVVVQTFKQPYGPWAKDERNKKIGAMTILAAEAGTEGYGMALFTRILGMSSEEAKEICKAAVKDLRNKNYHSYSPYIVVYGRKPE</sequence>
<dbReference type="STRING" id="1076935.U4L7R6"/>
<dbReference type="InterPro" id="IPR029063">
    <property type="entry name" value="SAM-dependent_MTases_sf"/>
</dbReference>